<organism evidence="1 2">
    <name type="scientific">Bradyrhizobium japonicum</name>
    <dbReference type="NCBI Taxonomy" id="375"/>
    <lineage>
        <taxon>Bacteria</taxon>
        <taxon>Pseudomonadati</taxon>
        <taxon>Pseudomonadota</taxon>
        <taxon>Alphaproteobacteria</taxon>
        <taxon>Hyphomicrobiales</taxon>
        <taxon>Nitrobacteraceae</taxon>
        <taxon>Bradyrhizobium</taxon>
    </lineage>
</organism>
<protein>
    <submittedName>
        <fullName evidence="1">Uncharacterized protein</fullName>
    </submittedName>
</protein>
<evidence type="ECO:0000313" key="1">
    <source>
        <dbReference type="EMBL" id="APG06747.1"/>
    </source>
</evidence>
<dbReference type="Proteomes" id="UP000181962">
    <property type="component" value="Chromosome"/>
</dbReference>
<gene>
    <name evidence="1" type="ORF">BKD09_00260</name>
</gene>
<reference evidence="1 2" key="1">
    <citation type="submission" date="2016-11" db="EMBL/GenBank/DDBJ databases">
        <title>Complete Genome Sequence of Bradyrhizobium sp. strain J5, an isolated from soybean nodule in Hokkaido.</title>
        <authorList>
            <person name="Kanehara K."/>
        </authorList>
    </citation>
    <scope>NUCLEOTIDE SEQUENCE [LARGE SCALE GENOMIC DNA]</scope>
    <source>
        <strain evidence="1 2">J5</strain>
    </source>
</reference>
<name>A0A1L3F0D6_BRAJP</name>
<dbReference type="AlphaFoldDB" id="A0A1L3F0D6"/>
<sequence length="99" mass="10431">MVIDRPEAIDGAPRRGWTAKEELSCLARGMAAQPAGEESCDAAVAPKAVEASAVLRPDPSIEEAVGALDPNRADIKENVAIWEPTERAGPTNPMLLSPL</sequence>
<accession>A0A1L3F0D6</accession>
<evidence type="ECO:0000313" key="2">
    <source>
        <dbReference type="Proteomes" id="UP000181962"/>
    </source>
</evidence>
<dbReference type="EMBL" id="CP017637">
    <property type="protein sequence ID" value="APG06747.1"/>
    <property type="molecule type" value="Genomic_DNA"/>
</dbReference>
<proteinExistence type="predicted"/>